<keyword evidence="5" id="KW-0539">Nucleus</keyword>
<evidence type="ECO:0000259" key="7">
    <source>
        <dbReference type="PROSITE" id="PS50811"/>
    </source>
</evidence>
<dbReference type="Pfam" id="PF03106">
    <property type="entry name" value="WRKY"/>
    <property type="match status" value="1"/>
</dbReference>
<dbReference type="Gene3D" id="2.20.25.80">
    <property type="entry name" value="WRKY domain"/>
    <property type="match status" value="1"/>
</dbReference>
<evidence type="ECO:0000256" key="4">
    <source>
        <dbReference type="ARBA" id="ARBA00023163"/>
    </source>
</evidence>
<dbReference type="SUPFAM" id="SSF118290">
    <property type="entry name" value="WRKY DNA-binding domain"/>
    <property type="match status" value="1"/>
</dbReference>
<evidence type="ECO:0000313" key="8">
    <source>
        <dbReference type="Proteomes" id="UP000515121"/>
    </source>
</evidence>
<evidence type="ECO:0000313" key="9">
    <source>
        <dbReference type="RefSeq" id="XP_022760940.1"/>
    </source>
</evidence>
<dbReference type="GO" id="GO:0003700">
    <property type="term" value="F:DNA-binding transcription factor activity"/>
    <property type="evidence" value="ECO:0007669"/>
    <property type="project" value="InterPro"/>
</dbReference>
<keyword evidence="8" id="KW-1185">Reference proteome</keyword>
<name>A0A6P6A822_DURZI</name>
<keyword evidence="4" id="KW-0804">Transcription</keyword>
<sequence>MSSGNKKAIEELARGKELAIQLRDLLDKSLGDEGLVGSEDLVMKILKSFANTLSILRNSGGDFDDEVSQNPRNSNMGWDGRKSEDSGESIKSSKQKDRRGCYKRRKCAESWIRDTSTLIDDGRAWRKYGQKVILNAKYPRNYYRCTHKVDQGCQATKQVQMIEDNPPKYRTTYNGHHTCKNLLKGSQLILDPTSNDSSMISFANSNLTNKQENSFFPSFPSVKQESKEDHLPSDITYNPSSSSEYLLSPELTTFDSSAQMTVLSADQADLISGVVDSVDLEDLLDF</sequence>
<keyword evidence="2" id="KW-0805">Transcription regulation</keyword>
<dbReference type="Proteomes" id="UP000515121">
    <property type="component" value="Unplaced"/>
</dbReference>
<dbReference type="SMART" id="SM00774">
    <property type="entry name" value="WRKY"/>
    <property type="match status" value="1"/>
</dbReference>
<dbReference type="InterPro" id="IPR036576">
    <property type="entry name" value="WRKY_dom_sf"/>
</dbReference>
<evidence type="ECO:0000256" key="6">
    <source>
        <dbReference type="SAM" id="MobiDB-lite"/>
    </source>
</evidence>
<dbReference type="RefSeq" id="XP_022760940.1">
    <property type="nucleotide sequence ID" value="XM_022905205.1"/>
</dbReference>
<dbReference type="PROSITE" id="PS50811">
    <property type="entry name" value="WRKY"/>
    <property type="match status" value="1"/>
</dbReference>
<dbReference type="InterPro" id="IPR003657">
    <property type="entry name" value="WRKY_dom"/>
</dbReference>
<reference evidence="9" key="1">
    <citation type="submission" date="2025-08" db="UniProtKB">
        <authorList>
            <consortium name="RefSeq"/>
        </authorList>
    </citation>
    <scope>IDENTIFICATION</scope>
    <source>
        <tissue evidence="9">Fruit stalk</tissue>
    </source>
</reference>
<accession>A0A6P6A822</accession>
<feature type="domain" description="WRKY" evidence="7">
    <location>
        <begin position="114"/>
        <end position="177"/>
    </location>
</feature>
<dbReference type="PANTHER" id="PTHR31282">
    <property type="entry name" value="WRKY TRANSCRIPTION FACTOR 21-RELATED"/>
    <property type="match status" value="1"/>
</dbReference>
<dbReference type="InterPro" id="IPR044810">
    <property type="entry name" value="WRKY_plant"/>
</dbReference>
<dbReference type="KEGG" id="dzi:111307193"/>
<dbReference type="GeneID" id="111307193"/>
<dbReference type="OrthoDB" id="2021064at2759"/>
<dbReference type="GO" id="GO:0005634">
    <property type="term" value="C:nucleus"/>
    <property type="evidence" value="ECO:0007669"/>
    <property type="project" value="UniProtKB-SubCell"/>
</dbReference>
<gene>
    <name evidence="9" type="primary">LOC111307193</name>
</gene>
<dbReference type="AlphaFoldDB" id="A0A6P6A822"/>
<evidence type="ECO:0000256" key="1">
    <source>
        <dbReference type="ARBA" id="ARBA00004123"/>
    </source>
</evidence>
<proteinExistence type="predicted"/>
<evidence type="ECO:0000256" key="2">
    <source>
        <dbReference type="ARBA" id="ARBA00023015"/>
    </source>
</evidence>
<protein>
    <submittedName>
        <fullName evidence="9">Probable WRKY transcription factor 70</fullName>
    </submittedName>
</protein>
<keyword evidence="3" id="KW-0238">DNA-binding</keyword>
<evidence type="ECO:0000256" key="3">
    <source>
        <dbReference type="ARBA" id="ARBA00023125"/>
    </source>
</evidence>
<feature type="region of interest" description="Disordered" evidence="6">
    <location>
        <begin position="60"/>
        <end position="97"/>
    </location>
</feature>
<evidence type="ECO:0000256" key="5">
    <source>
        <dbReference type="ARBA" id="ARBA00023242"/>
    </source>
</evidence>
<organism evidence="8 9">
    <name type="scientific">Durio zibethinus</name>
    <name type="common">Durian</name>
    <dbReference type="NCBI Taxonomy" id="66656"/>
    <lineage>
        <taxon>Eukaryota</taxon>
        <taxon>Viridiplantae</taxon>
        <taxon>Streptophyta</taxon>
        <taxon>Embryophyta</taxon>
        <taxon>Tracheophyta</taxon>
        <taxon>Spermatophyta</taxon>
        <taxon>Magnoliopsida</taxon>
        <taxon>eudicotyledons</taxon>
        <taxon>Gunneridae</taxon>
        <taxon>Pentapetalae</taxon>
        <taxon>rosids</taxon>
        <taxon>malvids</taxon>
        <taxon>Malvales</taxon>
        <taxon>Malvaceae</taxon>
        <taxon>Helicteroideae</taxon>
        <taxon>Durio</taxon>
    </lineage>
</organism>
<dbReference type="GO" id="GO:0043565">
    <property type="term" value="F:sequence-specific DNA binding"/>
    <property type="evidence" value="ECO:0007669"/>
    <property type="project" value="InterPro"/>
</dbReference>
<comment type="subcellular location">
    <subcellularLocation>
        <location evidence="1">Nucleus</location>
    </subcellularLocation>
</comment>